<evidence type="ECO:0000313" key="2">
    <source>
        <dbReference type="Proteomes" id="UP001652583"/>
    </source>
</evidence>
<dbReference type="GeneID" id="128314937"/>
<dbReference type="Proteomes" id="UP001652583">
    <property type="component" value="Chromosome A2"/>
</dbReference>
<evidence type="ECO:0000313" key="3">
    <source>
        <dbReference type="RefSeq" id="XP_053075732.1"/>
    </source>
</evidence>
<protein>
    <submittedName>
        <fullName evidence="3">Uncharacterized protein LOC128314937</fullName>
    </submittedName>
</protein>
<proteinExistence type="predicted"/>
<keyword evidence="2" id="KW-1185">Reference proteome</keyword>
<feature type="region of interest" description="Disordered" evidence="1">
    <location>
        <begin position="1"/>
        <end position="22"/>
    </location>
</feature>
<accession>A0ABM3PVN9</accession>
<dbReference type="RefSeq" id="XP_053075732.1">
    <property type="nucleotide sequence ID" value="XM_053219757.1"/>
</dbReference>
<gene>
    <name evidence="3" type="primary">LOC128314937</name>
</gene>
<sequence>MGVERKREERKKGKGIPLGSRAPFSLSTLAKGRTFLKWMRDPMGSQPSKPGWAPRQADYSSSGPRLDQALWGRRIRRRERKRVERSQLNILPTPFLYPQEIKCSWVLGCHSDCHTKNLGGKTPRGHEEAICSQLWEAGGGGRTRGWGSESPGEKKLREACQGRWCRGAWNLPCPPPLLPVIQKKNGWRPPQLWCGCSQIPGPPSGDQLGSCELPSVHRGRTSMWIFFFFLNFQFHLRTRHYLGQCTGLTPLKSFLKLRKGPGLTDQPLPPPPWLHTERSTYPGLWGGGWIGFNPPQREPAARFSSLQLL</sequence>
<feature type="region of interest" description="Disordered" evidence="1">
    <location>
        <begin position="40"/>
        <end position="64"/>
    </location>
</feature>
<feature type="compositionally biased region" description="Basic and acidic residues" evidence="1">
    <location>
        <begin position="1"/>
        <end position="11"/>
    </location>
</feature>
<name>A0ABM3PVN9_ACIJB</name>
<reference evidence="3" key="1">
    <citation type="submission" date="2025-08" db="UniProtKB">
        <authorList>
            <consortium name="RefSeq"/>
        </authorList>
    </citation>
    <scope>IDENTIFICATION</scope>
    <source>
        <tissue evidence="3">Blood</tissue>
    </source>
</reference>
<evidence type="ECO:0000256" key="1">
    <source>
        <dbReference type="SAM" id="MobiDB-lite"/>
    </source>
</evidence>
<organism evidence="2 3">
    <name type="scientific">Acinonyx jubatus</name>
    <name type="common">Cheetah</name>
    <dbReference type="NCBI Taxonomy" id="32536"/>
    <lineage>
        <taxon>Eukaryota</taxon>
        <taxon>Metazoa</taxon>
        <taxon>Chordata</taxon>
        <taxon>Craniata</taxon>
        <taxon>Vertebrata</taxon>
        <taxon>Euteleostomi</taxon>
        <taxon>Mammalia</taxon>
        <taxon>Eutheria</taxon>
        <taxon>Laurasiatheria</taxon>
        <taxon>Carnivora</taxon>
        <taxon>Feliformia</taxon>
        <taxon>Felidae</taxon>
        <taxon>Felinae</taxon>
        <taxon>Acinonyx</taxon>
    </lineage>
</organism>